<sequence>MGGMVLLMAGWFGCGEPTGQPVEEAPSGPPYAPVWDGEPLGGERPVEPVLPVDYDVNKRWPLVIALHGFSASPDWIDDYFGVRREAEERGFIALMPEGTLGAGDLAFWNATPACCDFADVGVDDVAYLSALIEEAQERLAVDPERIYFMGHSNGGFMSYRMACELSEKIRGVAVASGSSLADASACGTPSPLRVLHVHGTEDNVIPYQGGSFGRDDFPGVQDVVARWVERNGCAGVPTEEGPVDLSSGVFGRESTIERWAECESGMSVELWTVNGADHFPWLNLRGQDALFDALLDED</sequence>
<evidence type="ECO:0000313" key="10">
    <source>
        <dbReference type="Proteomes" id="UP000249169"/>
    </source>
</evidence>
<dbReference type="GO" id="GO:0045493">
    <property type="term" value="P:xylan catabolic process"/>
    <property type="evidence" value="ECO:0007669"/>
    <property type="project" value="UniProtKB-KW"/>
</dbReference>
<dbReference type="AlphaFoldDB" id="A0A328C7P7"/>
<dbReference type="GO" id="GO:0030600">
    <property type="term" value="F:feruloyl esterase activity"/>
    <property type="evidence" value="ECO:0007669"/>
    <property type="project" value="InterPro"/>
</dbReference>
<comment type="caution">
    <text evidence="9">The sequence shown here is derived from an EMBL/GenBank/DDBJ whole genome shotgun (WGS) entry which is preliminary data.</text>
</comment>
<organism evidence="9 10">
    <name type="scientific">Lujinxingia litoralis</name>
    <dbReference type="NCBI Taxonomy" id="2211119"/>
    <lineage>
        <taxon>Bacteria</taxon>
        <taxon>Deltaproteobacteria</taxon>
        <taxon>Bradymonadales</taxon>
        <taxon>Lujinxingiaceae</taxon>
        <taxon>Lujinxingia</taxon>
    </lineage>
</organism>
<dbReference type="InterPro" id="IPR003140">
    <property type="entry name" value="PLipase/COase/thioEstase"/>
</dbReference>
<keyword evidence="5" id="KW-0378">Hydrolase</keyword>
<keyword evidence="2" id="KW-0964">Secreted</keyword>
<gene>
    <name evidence="9" type="ORF">DL240_09465</name>
</gene>
<reference evidence="9 10" key="1">
    <citation type="submission" date="2018-05" db="EMBL/GenBank/DDBJ databases">
        <title>Lujinxingia marina gen. nov. sp. nov., a new facultative anaerobic member of the class Deltaproteobacteria, and proposal of Lujinxingaceae fam. nov.</title>
        <authorList>
            <person name="Li C.-M."/>
        </authorList>
    </citation>
    <scope>NUCLEOTIDE SEQUENCE [LARGE SCALE GENOMIC DNA]</scope>
    <source>
        <strain evidence="9 10">B210</strain>
    </source>
</reference>
<dbReference type="SUPFAM" id="SSF53474">
    <property type="entry name" value="alpha/beta-Hydrolases"/>
    <property type="match status" value="1"/>
</dbReference>
<evidence type="ECO:0000256" key="4">
    <source>
        <dbReference type="ARBA" id="ARBA00022729"/>
    </source>
</evidence>
<evidence type="ECO:0000256" key="5">
    <source>
        <dbReference type="ARBA" id="ARBA00022801"/>
    </source>
</evidence>
<comment type="subcellular location">
    <subcellularLocation>
        <location evidence="1">Secreted</location>
    </subcellularLocation>
</comment>
<evidence type="ECO:0000313" key="9">
    <source>
        <dbReference type="EMBL" id="RAL23102.1"/>
    </source>
</evidence>
<keyword evidence="7" id="KW-0624">Polysaccharide degradation</keyword>
<evidence type="ECO:0000256" key="3">
    <source>
        <dbReference type="ARBA" id="ARBA00022651"/>
    </source>
</evidence>
<dbReference type="EMBL" id="QHKO01000003">
    <property type="protein sequence ID" value="RAL23102.1"/>
    <property type="molecule type" value="Genomic_DNA"/>
</dbReference>
<proteinExistence type="predicted"/>
<keyword evidence="6" id="KW-0119">Carbohydrate metabolism</keyword>
<keyword evidence="4" id="KW-0732">Signal</keyword>
<dbReference type="InterPro" id="IPR029058">
    <property type="entry name" value="AB_hydrolase_fold"/>
</dbReference>
<evidence type="ECO:0000256" key="2">
    <source>
        <dbReference type="ARBA" id="ARBA00022525"/>
    </source>
</evidence>
<dbReference type="InterPro" id="IPR043595">
    <property type="entry name" value="FaeB/C/D"/>
</dbReference>
<accession>A0A328C7P7</accession>
<dbReference type="Pfam" id="PF02230">
    <property type="entry name" value="Abhydrolase_2"/>
    <property type="match status" value="1"/>
</dbReference>
<protein>
    <recommendedName>
        <fullName evidence="8">Phospholipase/carboxylesterase/thioesterase domain-containing protein</fullName>
    </recommendedName>
</protein>
<dbReference type="Gene3D" id="3.40.50.1820">
    <property type="entry name" value="alpha/beta hydrolase"/>
    <property type="match status" value="1"/>
</dbReference>
<evidence type="ECO:0000256" key="6">
    <source>
        <dbReference type="ARBA" id="ARBA00023277"/>
    </source>
</evidence>
<dbReference type="Proteomes" id="UP000249169">
    <property type="component" value="Unassembled WGS sequence"/>
</dbReference>
<dbReference type="GO" id="GO:0005576">
    <property type="term" value="C:extracellular region"/>
    <property type="evidence" value="ECO:0007669"/>
    <property type="project" value="UniProtKB-SubCell"/>
</dbReference>
<evidence type="ECO:0000256" key="1">
    <source>
        <dbReference type="ARBA" id="ARBA00004613"/>
    </source>
</evidence>
<name>A0A328C7P7_9DELT</name>
<dbReference type="PANTHER" id="PTHR38050:SF2">
    <property type="entry name" value="FERULOYL ESTERASE C-RELATED"/>
    <property type="match status" value="1"/>
</dbReference>
<keyword evidence="3" id="KW-0858">Xylan degradation</keyword>
<feature type="domain" description="Phospholipase/carboxylesterase/thioesterase" evidence="8">
    <location>
        <begin position="126"/>
        <end position="210"/>
    </location>
</feature>
<keyword evidence="10" id="KW-1185">Reference proteome</keyword>
<evidence type="ECO:0000259" key="8">
    <source>
        <dbReference type="Pfam" id="PF02230"/>
    </source>
</evidence>
<dbReference type="PANTHER" id="PTHR38050">
    <property type="match status" value="1"/>
</dbReference>
<evidence type="ECO:0000256" key="7">
    <source>
        <dbReference type="ARBA" id="ARBA00023326"/>
    </source>
</evidence>